<keyword evidence="3" id="KW-1185">Reference proteome</keyword>
<sequence>MADRSLLRAEELQAFINIRAILLDVIRHLEAGTARDRINIADHLNRPQCSESPVPPRIFLGDRGRPRYLISRDQVEFLLERCFSVVDIASLLGVSVRTLERRLSEFGLRARSTYSDISDQALDNLMRNILTEFPNTGYKRMTGFLQARGLRIQQSRIREAMRRVNPVGVLLRALELRTIHRRRYQVYGLLALWHIDGNHKLIRWRFVIHGAIDGYSRMIVYLQCNTNNCAATVLTLFQRAIQTYGLPSRVRSEKGGENVDVYKKPQQKFWRETCCLIFLSSHQSATYDTCWHHEI</sequence>
<dbReference type="PANTHER" id="PTHR46791">
    <property type="entry name" value="EXPRESSED PROTEIN"/>
    <property type="match status" value="1"/>
</dbReference>
<dbReference type="EMBL" id="JARQWQ010000005">
    <property type="protein sequence ID" value="KAK2571868.1"/>
    <property type="molecule type" value="Genomic_DNA"/>
</dbReference>
<feature type="domain" description="Integrase core" evidence="1">
    <location>
        <begin position="184"/>
        <end position="263"/>
    </location>
</feature>
<evidence type="ECO:0000259" key="1">
    <source>
        <dbReference type="Pfam" id="PF24764"/>
    </source>
</evidence>
<accession>A0AAD9R2Y4</accession>
<dbReference type="SUPFAM" id="SSF53098">
    <property type="entry name" value="Ribonuclease H-like"/>
    <property type="match status" value="1"/>
</dbReference>
<organism evidence="2 3">
    <name type="scientific">Acropora cervicornis</name>
    <name type="common">Staghorn coral</name>
    <dbReference type="NCBI Taxonomy" id="6130"/>
    <lineage>
        <taxon>Eukaryota</taxon>
        <taxon>Metazoa</taxon>
        <taxon>Cnidaria</taxon>
        <taxon>Anthozoa</taxon>
        <taxon>Hexacorallia</taxon>
        <taxon>Scleractinia</taxon>
        <taxon>Astrocoeniina</taxon>
        <taxon>Acroporidae</taxon>
        <taxon>Acropora</taxon>
    </lineage>
</organism>
<dbReference type="Pfam" id="PF24764">
    <property type="entry name" value="rva_4"/>
    <property type="match status" value="1"/>
</dbReference>
<dbReference type="GO" id="GO:0003676">
    <property type="term" value="F:nucleic acid binding"/>
    <property type="evidence" value="ECO:0007669"/>
    <property type="project" value="InterPro"/>
</dbReference>
<reference evidence="2" key="2">
    <citation type="journal article" date="2023" name="Science">
        <title>Genomic signatures of disease resistance in endangered staghorn corals.</title>
        <authorList>
            <person name="Vollmer S.V."/>
            <person name="Selwyn J.D."/>
            <person name="Despard B.A."/>
            <person name="Roesel C.L."/>
        </authorList>
    </citation>
    <scope>NUCLEOTIDE SEQUENCE</scope>
    <source>
        <strain evidence="2">K2</strain>
    </source>
</reference>
<dbReference type="InterPro" id="IPR012337">
    <property type="entry name" value="RNaseH-like_sf"/>
</dbReference>
<name>A0AAD9R2Y4_ACRCE</name>
<comment type="caution">
    <text evidence="2">The sequence shown here is derived from an EMBL/GenBank/DDBJ whole genome shotgun (WGS) entry which is preliminary data.</text>
</comment>
<reference evidence="2" key="1">
    <citation type="journal article" date="2023" name="G3 (Bethesda)">
        <title>Whole genome assembly and annotation of the endangered Caribbean coral Acropora cervicornis.</title>
        <authorList>
            <person name="Selwyn J.D."/>
            <person name="Vollmer S.V."/>
        </authorList>
    </citation>
    <scope>NUCLEOTIDE SEQUENCE</scope>
    <source>
        <strain evidence="2">K2</strain>
    </source>
</reference>
<protein>
    <recommendedName>
        <fullName evidence="1">Integrase core domain-containing protein</fullName>
    </recommendedName>
</protein>
<proteinExistence type="predicted"/>
<gene>
    <name evidence="2" type="ORF">P5673_003276</name>
</gene>
<dbReference type="AlphaFoldDB" id="A0AAD9R2Y4"/>
<dbReference type="Gene3D" id="3.30.420.10">
    <property type="entry name" value="Ribonuclease H-like superfamily/Ribonuclease H"/>
    <property type="match status" value="1"/>
</dbReference>
<dbReference type="PANTHER" id="PTHR46791:SF5">
    <property type="entry name" value="CLR5 DOMAIN-CONTAINING PROTEIN-RELATED"/>
    <property type="match status" value="1"/>
</dbReference>
<evidence type="ECO:0000313" key="3">
    <source>
        <dbReference type="Proteomes" id="UP001249851"/>
    </source>
</evidence>
<evidence type="ECO:0000313" key="2">
    <source>
        <dbReference type="EMBL" id="KAK2571868.1"/>
    </source>
</evidence>
<dbReference type="InterPro" id="IPR058913">
    <property type="entry name" value="Integrase_dom_put"/>
</dbReference>
<dbReference type="InterPro" id="IPR036397">
    <property type="entry name" value="RNaseH_sf"/>
</dbReference>
<dbReference type="Proteomes" id="UP001249851">
    <property type="component" value="Unassembled WGS sequence"/>
</dbReference>